<evidence type="ECO:0000313" key="2">
    <source>
        <dbReference type="EMBL" id="KAF5188261.1"/>
    </source>
</evidence>
<dbReference type="AlphaFoldDB" id="A0A7J6VU06"/>
<accession>A0A7J6VU06</accession>
<reference evidence="2 3" key="1">
    <citation type="submission" date="2020-06" db="EMBL/GenBank/DDBJ databases">
        <title>Transcriptomic and genomic resources for Thalictrum thalictroides and T. hernandezii: Facilitating candidate gene discovery in an emerging model plant lineage.</title>
        <authorList>
            <person name="Arias T."/>
            <person name="Riano-Pachon D.M."/>
            <person name="Di Stilio V.S."/>
        </authorList>
    </citation>
    <scope>NUCLEOTIDE SEQUENCE [LARGE SCALE GENOMIC DNA]</scope>
    <source>
        <strain evidence="3">cv. WT478/WT964</strain>
        <tissue evidence="2">Leaves</tissue>
    </source>
</reference>
<sequence>MALLSVFGNAPSSRSAVNPRSVGNLPSSRLAINSSLKNVATKCTNANNVSSDATPVVIQHFHPSVWDGYDFTSASKSHL</sequence>
<dbReference type="Proteomes" id="UP000554482">
    <property type="component" value="Unassembled WGS sequence"/>
</dbReference>
<keyword evidence="3" id="KW-1185">Reference proteome</keyword>
<proteinExistence type="predicted"/>
<feature type="region of interest" description="Disordered" evidence="1">
    <location>
        <begin position="1"/>
        <end position="21"/>
    </location>
</feature>
<organism evidence="2 3">
    <name type="scientific">Thalictrum thalictroides</name>
    <name type="common">Rue-anemone</name>
    <name type="synonym">Anemone thalictroides</name>
    <dbReference type="NCBI Taxonomy" id="46969"/>
    <lineage>
        <taxon>Eukaryota</taxon>
        <taxon>Viridiplantae</taxon>
        <taxon>Streptophyta</taxon>
        <taxon>Embryophyta</taxon>
        <taxon>Tracheophyta</taxon>
        <taxon>Spermatophyta</taxon>
        <taxon>Magnoliopsida</taxon>
        <taxon>Ranunculales</taxon>
        <taxon>Ranunculaceae</taxon>
        <taxon>Thalictroideae</taxon>
        <taxon>Thalictrum</taxon>
    </lineage>
</organism>
<dbReference type="EMBL" id="JABWDY010026982">
    <property type="protein sequence ID" value="KAF5188261.1"/>
    <property type="molecule type" value="Genomic_DNA"/>
</dbReference>
<gene>
    <name evidence="2" type="ORF">FRX31_022152</name>
</gene>
<comment type="caution">
    <text evidence="2">The sequence shown here is derived from an EMBL/GenBank/DDBJ whole genome shotgun (WGS) entry which is preliminary data.</text>
</comment>
<feature type="non-terminal residue" evidence="2">
    <location>
        <position position="79"/>
    </location>
</feature>
<evidence type="ECO:0000256" key="1">
    <source>
        <dbReference type="SAM" id="MobiDB-lite"/>
    </source>
</evidence>
<evidence type="ECO:0000313" key="3">
    <source>
        <dbReference type="Proteomes" id="UP000554482"/>
    </source>
</evidence>
<protein>
    <submittedName>
        <fullName evidence="2">Uncharacterized protein</fullName>
    </submittedName>
</protein>
<name>A0A7J6VU06_THATH</name>